<accession>A0ABP2U7K9</accession>
<reference evidence="2 3" key="1">
    <citation type="submission" date="2013-02" db="EMBL/GenBank/DDBJ databases">
        <title>The Genome Sequence of Acinetobacter soli NIPH 2899.</title>
        <authorList>
            <consortium name="The Broad Institute Genome Sequencing Platform"/>
            <consortium name="The Broad Institute Genome Sequencing Center for Infectious Disease"/>
            <person name="Cerqueira G."/>
            <person name="Feldgarden M."/>
            <person name="Courvalin P."/>
            <person name="Perichon B."/>
            <person name="Grillot-Courvalin C."/>
            <person name="Clermont D."/>
            <person name="Rocha E."/>
            <person name="Yoon E.-J."/>
            <person name="Nemec A."/>
            <person name="Walker B."/>
            <person name="Young S.K."/>
            <person name="Zeng Q."/>
            <person name="Gargeya S."/>
            <person name="Fitzgerald M."/>
            <person name="Haas B."/>
            <person name="Abouelleil A."/>
            <person name="Alvarado L."/>
            <person name="Arachchi H.M."/>
            <person name="Berlin A.M."/>
            <person name="Chapman S.B."/>
            <person name="Dewar J."/>
            <person name="Goldberg J."/>
            <person name="Griggs A."/>
            <person name="Gujja S."/>
            <person name="Hansen M."/>
            <person name="Howarth C."/>
            <person name="Imamovic A."/>
            <person name="Larimer J."/>
            <person name="McCowan C."/>
            <person name="Murphy C."/>
            <person name="Neiman D."/>
            <person name="Pearson M."/>
            <person name="Priest M."/>
            <person name="Roberts A."/>
            <person name="Saif S."/>
            <person name="Shea T."/>
            <person name="Sisk P."/>
            <person name="Sykes S."/>
            <person name="Wortman J."/>
            <person name="Nusbaum C."/>
            <person name="Birren B."/>
        </authorList>
    </citation>
    <scope>NUCLEOTIDE SEQUENCE [LARGE SCALE GENOMIC DNA]</scope>
    <source>
        <strain evidence="2 3">NIPH 2899</strain>
    </source>
</reference>
<dbReference type="RefSeq" id="WP_004946958.1">
    <property type="nucleotide sequence ID" value="NZ_KB849643.1"/>
</dbReference>
<dbReference type="EMBL" id="APPV01000011">
    <property type="protein sequence ID" value="ENV59715.1"/>
    <property type="molecule type" value="Genomic_DNA"/>
</dbReference>
<sequence length="188" mass="21427">MSQIQPQSRIFDKVGYDLLHTATCPKLSERSKASLHYQIWYQPDQDHYAICLSKNDSAGGFSTELIRVTDILTLLAELQKSNQPFHATVFKPLYTGKSVNNHCFLAAVLVDQKVIQLHPQTTRLLEVSSEFEFWSISLKGYQNHSNDQISETESVTLKKPPYTPKKREKTEAIDSDSELNNEDHSKIS</sequence>
<proteinExistence type="predicted"/>
<dbReference type="Proteomes" id="UP000018433">
    <property type="component" value="Unassembled WGS sequence"/>
</dbReference>
<comment type="caution">
    <text evidence="2">The sequence shown here is derived from an EMBL/GenBank/DDBJ whole genome shotgun (WGS) entry which is preliminary data.</text>
</comment>
<protein>
    <submittedName>
        <fullName evidence="2">Uncharacterized protein</fullName>
    </submittedName>
</protein>
<gene>
    <name evidence="2" type="ORF">F950_02268</name>
</gene>
<evidence type="ECO:0000313" key="3">
    <source>
        <dbReference type="Proteomes" id="UP000018433"/>
    </source>
</evidence>
<evidence type="ECO:0000256" key="1">
    <source>
        <dbReference type="SAM" id="MobiDB-lite"/>
    </source>
</evidence>
<name>A0ABP2U7K9_9GAMM</name>
<evidence type="ECO:0000313" key="2">
    <source>
        <dbReference type="EMBL" id="ENV59715.1"/>
    </source>
</evidence>
<feature type="region of interest" description="Disordered" evidence="1">
    <location>
        <begin position="149"/>
        <end position="188"/>
    </location>
</feature>
<keyword evidence="3" id="KW-1185">Reference proteome</keyword>
<organism evidence="2 3">
    <name type="scientific">Acinetobacter soli NIPH 2899</name>
    <dbReference type="NCBI Taxonomy" id="1217677"/>
    <lineage>
        <taxon>Bacteria</taxon>
        <taxon>Pseudomonadati</taxon>
        <taxon>Pseudomonadota</taxon>
        <taxon>Gammaproteobacteria</taxon>
        <taxon>Moraxellales</taxon>
        <taxon>Moraxellaceae</taxon>
        <taxon>Acinetobacter</taxon>
    </lineage>
</organism>